<organism evidence="2 3">
    <name type="scientific">Kribbella steppae</name>
    <dbReference type="NCBI Taxonomy" id="2512223"/>
    <lineage>
        <taxon>Bacteria</taxon>
        <taxon>Bacillati</taxon>
        <taxon>Actinomycetota</taxon>
        <taxon>Actinomycetes</taxon>
        <taxon>Propionibacteriales</taxon>
        <taxon>Kribbellaceae</taxon>
        <taxon>Kribbella</taxon>
    </lineage>
</organism>
<sequence>MTTIAAPPRSPAYVRKALYAGLALTLIAVLAPLIDLVTADSIGDHVRAAYPGWSADLVAKDRNAITIYLVAVGVLGLAGWVWSIVAVARGNRRVRGIGTTLFVIGATVQLIGLSVGGEAYTTIVPTFHGVLGFLPSLAGLVAVVGLWRHK</sequence>
<proteinExistence type="predicted"/>
<keyword evidence="1" id="KW-1133">Transmembrane helix</keyword>
<dbReference type="AlphaFoldDB" id="A0A4V2S197"/>
<reference evidence="2 3" key="1">
    <citation type="journal article" date="2015" name="Stand. Genomic Sci.">
        <title>Genomic Encyclopedia of Bacterial and Archaeal Type Strains, Phase III: the genomes of soil and plant-associated and newly described type strains.</title>
        <authorList>
            <person name="Whitman W.B."/>
            <person name="Woyke T."/>
            <person name="Klenk H.P."/>
            <person name="Zhou Y."/>
            <person name="Lilburn T.G."/>
            <person name="Beck B.J."/>
            <person name="De Vos P."/>
            <person name="Vandamme P."/>
            <person name="Eisen J.A."/>
            <person name="Garrity G."/>
            <person name="Hugenholtz P."/>
            <person name="Kyrpides N.C."/>
        </authorList>
    </citation>
    <scope>NUCLEOTIDE SEQUENCE [LARGE SCALE GENOMIC DNA]</scope>
    <source>
        <strain evidence="2 3">VKM Ac-2572</strain>
    </source>
</reference>
<keyword evidence="3" id="KW-1185">Reference proteome</keyword>
<accession>A0A4V2S197</accession>
<dbReference type="EMBL" id="SLWN01000001">
    <property type="protein sequence ID" value="TCO35790.1"/>
    <property type="molecule type" value="Genomic_DNA"/>
</dbReference>
<comment type="caution">
    <text evidence="2">The sequence shown here is derived from an EMBL/GenBank/DDBJ whole genome shotgun (WGS) entry which is preliminary data.</text>
</comment>
<feature type="transmembrane region" description="Helical" evidence="1">
    <location>
        <begin position="63"/>
        <end position="85"/>
    </location>
</feature>
<gene>
    <name evidence="2" type="ORF">EV652_101675</name>
</gene>
<dbReference type="RefSeq" id="WP_132207430.1">
    <property type="nucleotide sequence ID" value="NZ_SLWN01000001.1"/>
</dbReference>
<evidence type="ECO:0000313" key="2">
    <source>
        <dbReference type="EMBL" id="TCO35790.1"/>
    </source>
</evidence>
<evidence type="ECO:0000313" key="3">
    <source>
        <dbReference type="Proteomes" id="UP000294508"/>
    </source>
</evidence>
<name>A0A4V2S197_9ACTN</name>
<keyword evidence="1" id="KW-0472">Membrane</keyword>
<keyword evidence="1" id="KW-0812">Transmembrane</keyword>
<dbReference type="OrthoDB" id="4337876at2"/>
<feature type="transmembrane region" description="Helical" evidence="1">
    <location>
        <begin position="127"/>
        <end position="147"/>
    </location>
</feature>
<feature type="transmembrane region" description="Helical" evidence="1">
    <location>
        <begin position="97"/>
        <end position="115"/>
    </location>
</feature>
<dbReference type="Proteomes" id="UP000294508">
    <property type="component" value="Unassembled WGS sequence"/>
</dbReference>
<evidence type="ECO:0000256" key="1">
    <source>
        <dbReference type="SAM" id="Phobius"/>
    </source>
</evidence>
<protein>
    <submittedName>
        <fullName evidence="2">Uncharacterized protein</fullName>
    </submittedName>
</protein>